<dbReference type="RefSeq" id="WP_094602588.1">
    <property type="nucleotide sequence ID" value="NZ_CP155573.1"/>
</dbReference>
<protein>
    <submittedName>
        <fullName evidence="1">Uncharacterized protein</fullName>
    </submittedName>
</protein>
<organism evidence="1 2">
    <name type="scientific">Sporomusa silvacetica DSM 10669</name>
    <dbReference type="NCBI Taxonomy" id="1123289"/>
    <lineage>
        <taxon>Bacteria</taxon>
        <taxon>Bacillati</taxon>
        <taxon>Bacillota</taxon>
        <taxon>Negativicutes</taxon>
        <taxon>Selenomonadales</taxon>
        <taxon>Sporomusaceae</taxon>
        <taxon>Sporomusa</taxon>
    </lineage>
</organism>
<evidence type="ECO:0000313" key="2">
    <source>
        <dbReference type="Proteomes" id="UP000216752"/>
    </source>
</evidence>
<dbReference type="EMBL" id="CP155573">
    <property type="protein sequence ID" value="XFO68440.1"/>
    <property type="molecule type" value="Genomic_DNA"/>
</dbReference>
<name>A0ABZ3IRV4_9FIRM</name>
<gene>
    <name evidence="1" type="ORF">SPSIL_046630</name>
</gene>
<keyword evidence="2" id="KW-1185">Reference proteome</keyword>
<evidence type="ECO:0000313" key="1">
    <source>
        <dbReference type="EMBL" id="XFO68440.1"/>
    </source>
</evidence>
<dbReference type="Proteomes" id="UP000216752">
    <property type="component" value="Chromosome"/>
</dbReference>
<sequence length="71" mass="7853">MKKLKVVIVRKAKGRSFCFLGEKTGYGDSVSSGFRNLITKDTITVPSLLGSSRLRELIPPNRLLFNLQGTV</sequence>
<proteinExistence type="predicted"/>
<reference evidence="1" key="1">
    <citation type="submission" date="2024-05" db="EMBL/GenBank/DDBJ databases">
        <title>Isolation and characterization of Sporomusa carbonis sp. nov., a carboxydotrophic hydrogenogen in the genus of Sporomusa isolated from a charcoal burning pile.</title>
        <authorList>
            <person name="Boeer T."/>
            <person name="Rosenbaum F."/>
            <person name="Eysell L."/>
            <person name="Mueller V."/>
            <person name="Daniel R."/>
            <person name="Poehlein A."/>
        </authorList>
    </citation>
    <scope>NUCLEOTIDE SEQUENCE [LARGE SCALE GENOMIC DNA]</scope>
    <source>
        <strain evidence="1">DSM 10669</strain>
    </source>
</reference>
<accession>A0ABZ3IRV4</accession>